<dbReference type="InterPro" id="IPR006311">
    <property type="entry name" value="TAT_signal"/>
</dbReference>
<evidence type="ECO:0000256" key="8">
    <source>
        <dbReference type="SAM" id="MobiDB-lite"/>
    </source>
</evidence>
<comment type="subcellular location">
    <subcellularLocation>
        <location evidence="1">Secreted</location>
        <location evidence="1">Cell wall</location>
    </subcellularLocation>
</comment>
<evidence type="ECO:0000313" key="9">
    <source>
        <dbReference type="EMBL" id="GMA93841.1"/>
    </source>
</evidence>
<evidence type="ECO:0000313" key="10">
    <source>
        <dbReference type="Proteomes" id="UP001157034"/>
    </source>
</evidence>
<keyword evidence="5" id="KW-0378">Hydrolase</keyword>
<evidence type="ECO:0000256" key="6">
    <source>
        <dbReference type="ARBA" id="ARBA00023026"/>
    </source>
</evidence>
<comment type="catalytic activity">
    <reaction evidence="7">
        <text>a 1,2-diacyl-sn-glycero-3-phosphocholine + H2O = phosphocholine + a 1,2-diacyl-sn-glycerol + H(+)</text>
        <dbReference type="Rhea" id="RHEA:10604"/>
        <dbReference type="ChEBI" id="CHEBI:15377"/>
        <dbReference type="ChEBI" id="CHEBI:15378"/>
        <dbReference type="ChEBI" id="CHEBI:17815"/>
        <dbReference type="ChEBI" id="CHEBI:57643"/>
        <dbReference type="ChEBI" id="CHEBI:295975"/>
        <dbReference type="EC" id="3.1.4.3"/>
    </reaction>
    <physiologicalReaction direction="left-to-right" evidence="7">
        <dbReference type="Rhea" id="RHEA:10605"/>
    </physiologicalReaction>
</comment>
<dbReference type="Proteomes" id="UP001157034">
    <property type="component" value="Unassembled WGS sequence"/>
</dbReference>
<accession>A0ABQ6K255</accession>
<organism evidence="9 10">
    <name type="scientific">Pseudolysinimonas kribbensis</name>
    <dbReference type="NCBI Taxonomy" id="433641"/>
    <lineage>
        <taxon>Bacteria</taxon>
        <taxon>Bacillati</taxon>
        <taxon>Actinomycetota</taxon>
        <taxon>Actinomycetes</taxon>
        <taxon>Micrococcales</taxon>
        <taxon>Microbacteriaceae</taxon>
        <taxon>Pseudolysinimonas</taxon>
    </lineage>
</organism>
<dbReference type="PROSITE" id="PS51318">
    <property type="entry name" value="TAT"/>
    <property type="match status" value="1"/>
</dbReference>
<sequence length="490" mass="53460">MDDAPMEDPAGHEPAQDEGTSRRGFLRAAGIGAAGLGVGAAAGAAGMAATRNPANARLRAPVPAIPNRADGPRFDHLVVVMFENRSFDNLLGYLYSDDTVPVPAGQRFEGVAGKALSNRTADGLEIPVHGYLGPTDQVMRSPDPDPGEEYPFVNTQLFGTVDPPANAHHRIPELEPPFNAPLDHRPATMSGFLQDYVDKWRADHGGREPEPDQVRQVMGSFAPEMLPVFSTLAREFAVYDHWHCAVPSQTFPNRSFFHASTSHGFVTNGFNPGAGKWVDAELNHGDTVFNRLEQAGIPWRVYFDERQLISLTGLLHAPQLERFWKTNFRTMDRFYEDVRAGTLPAYSFIEPRLLYDHNDMHPPVGPETRVDVDGTLIEGGGISDVRAGDALLHQIYTAIRESSSATGSNALNTTLFITFDEHGGTYDHVPPPPRHRPGPCPRTPRWDSASTGSACGCRRSSSRPTRRVGASSTRPCTTGRWCARCASGSG</sequence>
<dbReference type="EC" id="3.1.4.3" evidence="3"/>
<keyword evidence="4" id="KW-0134">Cell wall</keyword>
<dbReference type="PANTHER" id="PTHR31956:SF1">
    <property type="entry name" value="NON-SPECIFIC PHOSPHOLIPASE C1"/>
    <property type="match status" value="1"/>
</dbReference>
<feature type="compositionally biased region" description="Basic and acidic residues" evidence="8">
    <location>
        <begin position="9"/>
        <end position="21"/>
    </location>
</feature>
<keyword evidence="4" id="KW-0964">Secreted</keyword>
<keyword evidence="10" id="KW-1185">Reference proteome</keyword>
<evidence type="ECO:0000256" key="2">
    <source>
        <dbReference type="ARBA" id="ARBA00009717"/>
    </source>
</evidence>
<dbReference type="Pfam" id="PF04185">
    <property type="entry name" value="Phosphoesterase"/>
    <property type="match status" value="1"/>
</dbReference>
<evidence type="ECO:0000256" key="5">
    <source>
        <dbReference type="ARBA" id="ARBA00022801"/>
    </source>
</evidence>
<feature type="region of interest" description="Disordered" evidence="8">
    <location>
        <begin position="427"/>
        <end position="476"/>
    </location>
</feature>
<proteinExistence type="inferred from homology"/>
<evidence type="ECO:0000256" key="1">
    <source>
        <dbReference type="ARBA" id="ARBA00004191"/>
    </source>
</evidence>
<reference evidence="10" key="1">
    <citation type="journal article" date="2019" name="Int. J. Syst. Evol. Microbiol.">
        <title>The Global Catalogue of Microorganisms (GCM) 10K type strain sequencing project: providing services to taxonomists for standard genome sequencing and annotation.</title>
        <authorList>
            <consortium name="The Broad Institute Genomics Platform"/>
            <consortium name="The Broad Institute Genome Sequencing Center for Infectious Disease"/>
            <person name="Wu L."/>
            <person name="Ma J."/>
        </authorList>
    </citation>
    <scope>NUCLEOTIDE SEQUENCE [LARGE SCALE GENOMIC DNA]</scope>
    <source>
        <strain evidence="10">NBRC 108894</strain>
    </source>
</reference>
<dbReference type="InterPro" id="IPR007312">
    <property type="entry name" value="Phosphoesterase"/>
</dbReference>
<gene>
    <name evidence="9" type="ORF">GCM10025881_06650</name>
</gene>
<comment type="caution">
    <text evidence="9">The sequence shown here is derived from an EMBL/GenBank/DDBJ whole genome shotgun (WGS) entry which is preliminary data.</text>
</comment>
<keyword evidence="6" id="KW-0843">Virulence</keyword>
<protein>
    <recommendedName>
        <fullName evidence="3">phospholipase C</fullName>
        <ecNumber evidence="3">3.1.4.3</ecNumber>
    </recommendedName>
</protein>
<name>A0ABQ6K255_9MICO</name>
<comment type="similarity">
    <text evidence="2">Belongs to the bacterial phospholipase C family.</text>
</comment>
<dbReference type="EMBL" id="BSVB01000001">
    <property type="protein sequence ID" value="GMA93841.1"/>
    <property type="molecule type" value="Genomic_DNA"/>
</dbReference>
<evidence type="ECO:0000256" key="4">
    <source>
        <dbReference type="ARBA" id="ARBA00022512"/>
    </source>
</evidence>
<dbReference type="Gene3D" id="3.40.720.10">
    <property type="entry name" value="Alkaline Phosphatase, subunit A"/>
    <property type="match status" value="2"/>
</dbReference>
<evidence type="ECO:0000256" key="7">
    <source>
        <dbReference type="ARBA" id="ARBA00048421"/>
    </source>
</evidence>
<dbReference type="InterPro" id="IPR017850">
    <property type="entry name" value="Alkaline_phosphatase_core_sf"/>
</dbReference>
<dbReference type="PANTHER" id="PTHR31956">
    <property type="entry name" value="NON-SPECIFIC PHOSPHOLIPASE C4-RELATED"/>
    <property type="match status" value="1"/>
</dbReference>
<feature type="region of interest" description="Disordered" evidence="8">
    <location>
        <begin position="1"/>
        <end position="22"/>
    </location>
</feature>
<evidence type="ECO:0000256" key="3">
    <source>
        <dbReference type="ARBA" id="ARBA00012018"/>
    </source>
</evidence>